<dbReference type="Proteomes" id="UP000583279">
    <property type="component" value="Unassembled WGS sequence"/>
</dbReference>
<gene>
    <name evidence="2" type="ORF">HBO18_01895</name>
</gene>
<protein>
    <submittedName>
        <fullName evidence="2">Uncharacterized protein</fullName>
    </submittedName>
</protein>
<reference evidence="2 3" key="1">
    <citation type="journal article" date="2020" name="Front. Microbiol.">
        <title>Genetic Organization of the aprX-lipA2 Operon Affects the Proteolytic Potential of Pseudomonas Species in Milk.</title>
        <authorList>
            <person name="Maier C."/>
            <person name="Huptas C."/>
            <person name="von Neubeck M."/>
            <person name="Scherer S."/>
            <person name="Wenning M."/>
            <person name="Lucking G."/>
        </authorList>
    </citation>
    <scope>NUCLEOTIDE SEQUENCE [LARGE SCALE GENOMIC DNA]</scope>
    <source>
        <strain evidence="2 3">WS 4997</strain>
    </source>
</reference>
<name>A0A7Y1LBA7_9PSED</name>
<organism evidence="2 3">
    <name type="scientific">Pseudomonas lactis</name>
    <dbReference type="NCBI Taxonomy" id="1615674"/>
    <lineage>
        <taxon>Bacteria</taxon>
        <taxon>Pseudomonadati</taxon>
        <taxon>Pseudomonadota</taxon>
        <taxon>Gammaproteobacteria</taxon>
        <taxon>Pseudomonadales</taxon>
        <taxon>Pseudomonadaceae</taxon>
        <taxon>Pseudomonas</taxon>
    </lineage>
</organism>
<keyword evidence="1" id="KW-0732">Signal</keyword>
<dbReference type="RefSeq" id="WP_169855185.1">
    <property type="nucleotide sequence ID" value="NZ_JAAQYK010000001.1"/>
</dbReference>
<dbReference type="InterPro" id="IPR036440">
    <property type="entry name" value="Peptidase_C15-like_sf"/>
</dbReference>
<evidence type="ECO:0000256" key="1">
    <source>
        <dbReference type="SAM" id="SignalP"/>
    </source>
</evidence>
<dbReference type="AlphaFoldDB" id="A0A7Y1LBA7"/>
<sequence length="563" mass="61352">MFYACKKSKLSFIALSTSTIFFASGAWGSPPNSVALDGHKGHGRGGCTWDRNAALSYEEQRLTTALPFTGNNVTTQDETPLAERITKDTGFDTFEPAFAEHLCGQDNTTTVTSYSAAQTLVTKEGQALWRAAVNRVQGRRPSPSDSVLPNSDDRMLYWARTYMTRTLRQWVPSFTLSKTQADDLQWRFERASRGQYDIDLPRKRTNRGAAYRRMIVSGFDVFSLGQPGTPNTGLRNGNPSGATALEMDGREFRLSDGSILHVEAYLLPVSYDPFNRGMQEDTLGPWFQPGPQRVDASITMSQGGPNQFWLEAWNGRFHGSYAGNDGIVYCPAAQASPAYVLPLGTVTNPGTSPISLAGSGCNINTPPRWLGYDGTWEQNQPPQFSAGSLPVQELLTADTGRGIKRPTGASSASADGFDVTWHTNYSYYSDCSKPSTVDVPTNDVVNAIPDPSLVTAPLVDVCARNGGGGDFLSNESGYRNTVLRDAFGLNIPAGHIHVPIMNNYFTNTGTGIDNPRNDNAITDGLYESYRTAIVAQTKAMLVEIGNTLTQETKRGERPEAKPL</sequence>
<dbReference type="Gene3D" id="3.40.630.20">
    <property type="entry name" value="Peptidase C15, pyroglutamyl peptidase I-like"/>
    <property type="match status" value="1"/>
</dbReference>
<evidence type="ECO:0000313" key="2">
    <source>
        <dbReference type="EMBL" id="NNA42868.1"/>
    </source>
</evidence>
<accession>A0A7Y1LBA7</accession>
<comment type="caution">
    <text evidence="2">The sequence shown here is derived from an EMBL/GenBank/DDBJ whole genome shotgun (WGS) entry which is preliminary data.</text>
</comment>
<feature type="chain" id="PRO_5031023543" evidence="1">
    <location>
        <begin position="26"/>
        <end position="563"/>
    </location>
</feature>
<dbReference type="EMBL" id="JAAQYK010000001">
    <property type="protein sequence ID" value="NNA42868.1"/>
    <property type="molecule type" value="Genomic_DNA"/>
</dbReference>
<proteinExistence type="predicted"/>
<dbReference type="SUPFAM" id="SSF53182">
    <property type="entry name" value="Pyrrolidone carboxyl peptidase (pyroglutamate aminopeptidase)"/>
    <property type="match status" value="1"/>
</dbReference>
<feature type="signal peptide" evidence="1">
    <location>
        <begin position="1"/>
        <end position="25"/>
    </location>
</feature>
<evidence type="ECO:0000313" key="3">
    <source>
        <dbReference type="Proteomes" id="UP000583279"/>
    </source>
</evidence>